<organism evidence="2 3">
    <name type="scientific">Dyadobacter sediminis</name>
    <dbReference type="NCBI Taxonomy" id="1493691"/>
    <lineage>
        <taxon>Bacteria</taxon>
        <taxon>Pseudomonadati</taxon>
        <taxon>Bacteroidota</taxon>
        <taxon>Cytophagia</taxon>
        <taxon>Cytophagales</taxon>
        <taxon>Spirosomataceae</taxon>
        <taxon>Dyadobacter</taxon>
    </lineage>
</organism>
<accession>A0A5R9KAI1</accession>
<keyword evidence="3" id="KW-1185">Reference proteome</keyword>
<dbReference type="EMBL" id="VCEI01000025">
    <property type="protein sequence ID" value="TLU91734.1"/>
    <property type="molecule type" value="Genomic_DNA"/>
</dbReference>
<gene>
    <name evidence="2" type="ORF">FEM55_13210</name>
</gene>
<dbReference type="Proteomes" id="UP000309788">
    <property type="component" value="Unassembled WGS sequence"/>
</dbReference>
<evidence type="ECO:0008006" key="4">
    <source>
        <dbReference type="Google" id="ProtNLM"/>
    </source>
</evidence>
<reference evidence="2 3" key="1">
    <citation type="submission" date="2019-05" db="EMBL/GenBank/DDBJ databases">
        <authorList>
            <person name="Qu J.-H."/>
        </authorList>
    </citation>
    <scope>NUCLEOTIDE SEQUENCE [LARGE SCALE GENOMIC DNA]</scope>
    <source>
        <strain evidence="2 3">Z12</strain>
    </source>
</reference>
<evidence type="ECO:0000256" key="1">
    <source>
        <dbReference type="SAM" id="SignalP"/>
    </source>
</evidence>
<feature type="chain" id="PRO_5024276983" description="Porin family protein" evidence="1">
    <location>
        <begin position="22"/>
        <end position="219"/>
    </location>
</feature>
<dbReference type="AlphaFoldDB" id="A0A5R9KAI1"/>
<proteinExistence type="predicted"/>
<dbReference type="RefSeq" id="WP_138281843.1">
    <property type="nucleotide sequence ID" value="NZ_BMGE01000003.1"/>
</dbReference>
<comment type="caution">
    <text evidence="2">The sequence shown here is derived from an EMBL/GenBank/DDBJ whole genome shotgun (WGS) entry which is preliminary data.</text>
</comment>
<sequence length="219" mass="24202">MKKLLLMNLLGIFCLAGETMAQIPAGTRYRAATLSLEGSNQKIEYALEKNSGNSVSFNPSFQIGRFTGNNKMLGLGFGANFNFSSGKNKIGGQENTSRYSNNAYTLSPFIRHYKTLNEKWYAFLNTSVYGSYLRSTQQSYDIAEKDIENGYGAGLTVVPGIAYRLKSRFALEADVNLLSLGIGYSHMNDNNSISFNSAVTTGLTSYFSLRASWYIQKAN</sequence>
<evidence type="ECO:0000313" key="2">
    <source>
        <dbReference type="EMBL" id="TLU91734.1"/>
    </source>
</evidence>
<dbReference type="OrthoDB" id="945117at2"/>
<protein>
    <recommendedName>
        <fullName evidence="4">Porin family protein</fullName>
    </recommendedName>
</protein>
<keyword evidence="1" id="KW-0732">Signal</keyword>
<evidence type="ECO:0000313" key="3">
    <source>
        <dbReference type="Proteomes" id="UP000309788"/>
    </source>
</evidence>
<name>A0A5R9KAI1_9BACT</name>
<feature type="signal peptide" evidence="1">
    <location>
        <begin position="1"/>
        <end position="21"/>
    </location>
</feature>